<name>A0A0W0EVW1_MONRR</name>
<dbReference type="AlphaFoldDB" id="A0A0W0EVW1"/>
<reference evidence="1 2" key="1">
    <citation type="submission" date="2015-12" db="EMBL/GenBank/DDBJ databases">
        <title>Draft genome sequence of Moniliophthora roreri, the causal agent of frosty pod rot of cacao.</title>
        <authorList>
            <person name="Aime M.C."/>
            <person name="Diaz-Valderrama J.R."/>
            <person name="Kijpornyongpan T."/>
            <person name="Phillips-Mora W."/>
        </authorList>
    </citation>
    <scope>NUCLEOTIDE SEQUENCE [LARGE SCALE GENOMIC DNA]</scope>
    <source>
        <strain evidence="1 2">MCA 2952</strain>
    </source>
</reference>
<sequence>MNIIGGLRFNTVYSPSMKAVARWPRGAGPLWGWWESNRTGLVEETVLDDGLTRFELVEGDFHLEAWHHSWKFGKGWLSQSSRAFDAVEVAGGKEKFFVVKPPNLKIQSTRRPAASRTLHNDEHPVKEAPPTPIYLFLHPLPMSVSEFMSWMDGHFYFWSFDETGQSQMSEEECERWRLPVLTSQVRETILQTSIMLQSWSTHVYTTLRDWQKARGFDPATSDWARHMRYPEFEILSDSGQSKEVREDQEGKKVSNSWWEAFEGSGISALSPEVINLIVEQLHDYYEGDLASLSLATQARLFTRIYIFNPRKCAQWNQNIKESPHLARYVKEVKFSDHVYPGCLRGPEAETLVSLTNISVSTSIFFRKYLLLRFPESRYKSGFASHLISTNILSKFKSLTSIMFTSSKDQGYPSTRSSDRTCPPSNCWNSYAGPA</sequence>
<organism evidence="1 2">
    <name type="scientific">Moniliophthora roreri</name>
    <name type="common">Frosty pod rot fungus</name>
    <name type="synonym">Monilia roreri</name>
    <dbReference type="NCBI Taxonomy" id="221103"/>
    <lineage>
        <taxon>Eukaryota</taxon>
        <taxon>Fungi</taxon>
        <taxon>Dikarya</taxon>
        <taxon>Basidiomycota</taxon>
        <taxon>Agaricomycotina</taxon>
        <taxon>Agaricomycetes</taxon>
        <taxon>Agaricomycetidae</taxon>
        <taxon>Agaricales</taxon>
        <taxon>Marasmiineae</taxon>
        <taxon>Marasmiaceae</taxon>
        <taxon>Moniliophthora</taxon>
    </lineage>
</organism>
<dbReference type="EMBL" id="LATX01002502">
    <property type="protein sequence ID" value="KTB28133.1"/>
    <property type="molecule type" value="Genomic_DNA"/>
</dbReference>
<gene>
    <name evidence="1" type="ORF">WG66_19273</name>
</gene>
<evidence type="ECO:0000313" key="2">
    <source>
        <dbReference type="Proteomes" id="UP000054988"/>
    </source>
</evidence>
<evidence type="ECO:0000313" key="1">
    <source>
        <dbReference type="EMBL" id="KTB28133.1"/>
    </source>
</evidence>
<dbReference type="Proteomes" id="UP000054988">
    <property type="component" value="Unassembled WGS sequence"/>
</dbReference>
<proteinExistence type="predicted"/>
<comment type="caution">
    <text evidence="1">The sequence shown here is derived from an EMBL/GenBank/DDBJ whole genome shotgun (WGS) entry which is preliminary data.</text>
</comment>
<accession>A0A0W0EVW1</accession>
<protein>
    <submittedName>
        <fullName evidence="1">Uncharacterized protein</fullName>
    </submittedName>
</protein>